<dbReference type="InterPro" id="IPR059206">
    <property type="entry name" value="Sll1717-like"/>
</dbReference>
<evidence type="ECO:0000313" key="1">
    <source>
        <dbReference type="EMBL" id="MDX8442539.1"/>
    </source>
</evidence>
<dbReference type="NCBIfam" id="NF047389">
    <property type="entry name" value="ATPase_Sll1717"/>
    <property type="match status" value="1"/>
</dbReference>
<comment type="caution">
    <text evidence="1">The sequence shown here is derived from an EMBL/GenBank/DDBJ whole genome shotgun (WGS) entry which is preliminary data.</text>
</comment>
<keyword evidence="2" id="KW-1185">Reference proteome</keyword>
<evidence type="ECO:0008006" key="3">
    <source>
        <dbReference type="Google" id="ProtNLM"/>
    </source>
</evidence>
<sequence length="766" mass="86622">MTSVFVAYASGNQFHGDMIVAACKSASTSDRSITPWSTLDTSGSPVARSVESWIEGADAFIADISLVNHNVTYELGFAIGLQKPTRLIRSTHMDFQPVKAIGLLDTLGYDGYDYDHVLVRTLSKRDETTRWAELAKNKDQPVFILQLPTPTESTLRTTSAVKKIARIKFRNFNSSEISRLNASEAYEQVASSFGIIAFWMEGDSEQAARNNQRAAFIYGIARGRNIPALLIAHQKSSLPLDLQDQADRWWKLADIDEIIGAFRLRVADVANEFVSIKPDHENLLERLSCGDPVAENEATSLADHFLETDGYQRTLLGEANVLVGRKGSGKTAAFLQVRDRTRSNKANIVIDLIPDGYQLIKMKEFILDKLSFGTRKEVIAAFWEYVLWLEITYKLLEKDETRALRDMRLLQGYNKLKALFEARVDTGTGDFSERLKRLAQNVVDRFRSSAIVDVELHQLDSSKVLEAIYGQDVRELRETVLEYLRLKGFVLFLFDNLDRFWTPGGFTDDDALIVVGLTESMQEIARKFRRKSLEFRWAIFIRSDVYEFLIRGMADYGKLAVQSIEWSDRSLMKALFEQRLQSSVSAIGESWSSLWGRASVATVNGRPVLDFLIDGCLMRPRYLIRLFETARRRALTFGRNKMEEEDYVVALRELGWQVLEDLDREIADLVPNGSDLLFEILQHRDGLTAAKFRYIAAKQMKTPDNVEKLLDVMLWNGSVGVLDNGAPKYIFDSGYKRQYLAALVKANEGVQLTLHPTLVAALGSAV</sequence>
<dbReference type="RefSeq" id="WP_320216538.1">
    <property type="nucleotide sequence ID" value="NZ_JAVIIS010000041.1"/>
</dbReference>
<dbReference type="EMBL" id="JAVIIS010000041">
    <property type="protein sequence ID" value="MDX8442539.1"/>
    <property type="molecule type" value="Genomic_DNA"/>
</dbReference>
<proteinExistence type="predicted"/>
<reference evidence="1 2" key="1">
    <citation type="submission" date="2023-08" db="EMBL/GenBank/DDBJ databases">
        <title>Implementing the SeqCode for naming new Mesorhizobium species isolated from Vachellia karroo root nodules.</title>
        <authorList>
            <person name="Van Lill M."/>
        </authorList>
    </citation>
    <scope>NUCLEOTIDE SEQUENCE [LARGE SCALE GENOMIC DNA]</scope>
    <source>
        <strain evidence="1 2">VK3E</strain>
    </source>
</reference>
<protein>
    <recommendedName>
        <fullName evidence="3">TIR domain-containing protein</fullName>
    </recommendedName>
</protein>
<evidence type="ECO:0000313" key="2">
    <source>
        <dbReference type="Proteomes" id="UP001272097"/>
    </source>
</evidence>
<organism evidence="1 2">
    <name type="scientific">Mesorhizobium australafricanum</name>
    <dbReference type="NCBI Taxonomy" id="3072311"/>
    <lineage>
        <taxon>Bacteria</taxon>
        <taxon>Pseudomonadati</taxon>
        <taxon>Pseudomonadota</taxon>
        <taxon>Alphaproteobacteria</taxon>
        <taxon>Hyphomicrobiales</taxon>
        <taxon>Phyllobacteriaceae</taxon>
        <taxon>Mesorhizobium</taxon>
    </lineage>
</organism>
<dbReference type="Proteomes" id="UP001272097">
    <property type="component" value="Unassembled WGS sequence"/>
</dbReference>
<accession>A0ABU4X643</accession>
<name>A0ABU4X643_9HYPH</name>
<gene>
    <name evidence="1" type="ORF">RFM51_23435</name>
</gene>